<name>A0A3Q9RLG5_9BACI</name>
<dbReference type="KEGG" id="pasa:BAOM_0912"/>
<dbReference type="PROSITE" id="PS50893">
    <property type="entry name" value="ABC_TRANSPORTER_2"/>
    <property type="match status" value="1"/>
</dbReference>
<dbReference type="CDD" id="cd03230">
    <property type="entry name" value="ABC_DR_subfamily_A"/>
    <property type="match status" value="1"/>
</dbReference>
<dbReference type="PANTHER" id="PTHR42711">
    <property type="entry name" value="ABC TRANSPORTER ATP-BINDING PROTEIN"/>
    <property type="match status" value="1"/>
</dbReference>
<dbReference type="RefSeq" id="WP_127759195.1">
    <property type="nucleotide sequence ID" value="NZ_CP026095.1"/>
</dbReference>
<keyword evidence="4 5" id="KW-0067">ATP-binding</keyword>
<evidence type="ECO:0000256" key="2">
    <source>
        <dbReference type="ARBA" id="ARBA00022448"/>
    </source>
</evidence>
<evidence type="ECO:0000256" key="1">
    <source>
        <dbReference type="ARBA" id="ARBA00005417"/>
    </source>
</evidence>
<dbReference type="Gene3D" id="3.40.50.300">
    <property type="entry name" value="P-loop containing nucleotide triphosphate hydrolases"/>
    <property type="match status" value="1"/>
</dbReference>
<dbReference type="Pfam" id="PF00005">
    <property type="entry name" value="ABC_tran"/>
    <property type="match status" value="1"/>
</dbReference>
<dbReference type="InterPro" id="IPR003593">
    <property type="entry name" value="AAA+_ATPase"/>
</dbReference>
<gene>
    <name evidence="5" type="ORF">BAOM_0912</name>
</gene>
<evidence type="ECO:0000313" key="6">
    <source>
        <dbReference type="Proteomes" id="UP000283095"/>
    </source>
</evidence>
<dbReference type="PROSITE" id="PS00211">
    <property type="entry name" value="ABC_TRANSPORTER_1"/>
    <property type="match status" value="1"/>
</dbReference>
<organism evidence="5 6">
    <name type="scientific">Peribacillus asahii</name>
    <dbReference type="NCBI Taxonomy" id="228899"/>
    <lineage>
        <taxon>Bacteria</taxon>
        <taxon>Bacillati</taxon>
        <taxon>Bacillota</taxon>
        <taxon>Bacilli</taxon>
        <taxon>Bacillales</taxon>
        <taxon>Bacillaceae</taxon>
        <taxon>Peribacillus</taxon>
    </lineage>
</organism>
<dbReference type="PANTHER" id="PTHR42711:SF5">
    <property type="entry name" value="ABC TRANSPORTER ATP-BINDING PROTEIN NATA"/>
    <property type="match status" value="1"/>
</dbReference>
<dbReference type="Pfam" id="PF13732">
    <property type="entry name" value="DrrA1-3_C"/>
    <property type="match status" value="1"/>
</dbReference>
<sequence>MIYCKDLVKTFQSSTAVKGINLDINQFGCFGFLGGNGAGKTTTLRMLAGLAKPTSGEIKVAGVDVVKEKDKIAHLLGYLPQHPAFFDHMTGKQWMYWVGELFGLSKEVIAERTESLLKDCGIWEARNRKIGEYSGGMKQRLGLAQALINQPKVLILDEPVSALDPVGRYEVLQMISKLKRDMTIFMSSHILEDVEKVADHITVIDKGNILITSSLAELKNRHSHPIITFELLETNHEFLHILNNQEWIETVRMNLNEYQVTVKELEMAKRQLPKLITNQNLTLINYRIETASLEDIYLRLVS</sequence>
<dbReference type="InterPro" id="IPR027417">
    <property type="entry name" value="P-loop_NTPase"/>
</dbReference>
<dbReference type="InterPro" id="IPR050763">
    <property type="entry name" value="ABC_transporter_ATP-binding"/>
</dbReference>
<evidence type="ECO:0000256" key="4">
    <source>
        <dbReference type="ARBA" id="ARBA00022840"/>
    </source>
</evidence>
<dbReference type="AlphaFoldDB" id="A0A3Q9RLG5"/>
<proteinExistence type="inferred from homology"/>
<keyword evidence="3" id="KW-0547">Nucleotide-binding</keyword>
<accession>A0A3Q9RLG5</accession>
<evidence type="ECO:0000313" key="5">
    <source>
        <dbReference type="EMBL" id="AZV41523.1"/>
    </source>
</evidence>
<dbReference type="EMBL" id="CP026095">
    <property type="protein sequence ID" value="AZV41523.1"/>
    <property type="molecule type" value="Genomic_DNA"/>
</dbReference>
<dbReference type="OrthoDB" id="9804819at2"/>
<dbReference type="InterPro" id="IPR017871">
    <property type="entry name" value="ABC_transporter-like_CS"/>
</dbReference>
<dbReference type="InterPro" id="IPR003439">
    <property type="entry name" value="ABC_transporter-like_ATP-bd"/>
</dbReference>
<dbReference type="GO" id="GO:0005524">
    <property type="term" value="F:ATP binding"/>
    <property type="evidence" value="ECO:0007669"/>
    <property type="project" value="UniProtKB-KW"/>
</dbReference>
<dbReference type="Proteomes" id="UP000283095">
    <property type="component" value="Chromosome"/>
</dbReference>
<protein>
    <submittedName>
        <fullName evidence="5">ABC transporter ATP-binding protein</fullName>
    </submittedName>
</protein>
<dbReference type="SUPFAM" id="SSF52540">
    <property type="entry name" value="P-loop containing nucleoside triphosphate hydrolases"/>
    <property type="match status" value="1"/>
</dbReference>
<comment type="similarity">
    <text evidence="1">Belongs to the ABC transporter superfamily.</text>
</comment>
<evidence type="ECO:0000256" key="3">
    <source>
        <dbReference type="ARBA" id="ARBA00022741"/>
    </source>
</evidence>
<dbReference type="InterPro" id="IPR025302">
    <property type="entry name" value="DrrA1/2-like_C"/>
</dbReference>
<dbReference type="SMART" id="SM00382">
    <property type="entry name" value="AAA"/>
    <property type="match status" value="1"/>
</dbReference>
<reference evidence="5 6" key="1">
    <citation type="submission" date="2018-01" db="EMBL/GenBank/DDBJ databases">
        <title>Bacillus asahii Genome sequencing and assembly.</title>
        <authorList>
            <person name="Jiang H."/>
            <person name="Feng Y."/>
            <person name="Zhao F."/>
            <person name="Lin X."/>
        </authorList>
    </citation>
    <scope>NUCLEOTIDE SEQUENCE [LARGE SCALE GENOMIC DNA]</scope>
    <source>
        <strain evidence="5 6">OM18</strain>
    </source>
</reference>
<dbReference type="GO" id="GO:0016887">
    <property type="term" value="F:ATP hydrolysis activity"/>
    <property type="evidence" value="ECO:0007669"/>
    <property type="project" value="InterPro"/>
</dbReference>
<keyword evidence="2" id="KW-0813">Transport</keyword>